<organism evidence="3 4">
    <name type="scientific">Candidatus Portnoybacteria bacterium CG03_land_8_20_14_0_80_41_10</name>
    <dbReference type="NCBI Taxonomy" id="1974808"/>
    <lineage>
        <taxon>Bacteria</taxon>
        <taxon>Candidatus Portnoyibacteriota</taxon>
    </lineage>
</organism>
<dbReference type="PANTHER" id="PTHR34136">
    <property type="match status" value="1"/>
</dbReference>
<proteinExistence type="predicted"/>
<protein>
    <submittedName>
        <fullName evidence="3">Acetylglucosaminyldiphospho-UDP acetyl-beta-D-mannosaminyltransferase</fullName>
    </submittedName>
</protein>
<keyword evidence="1" id="KW-0328">Glycosyltransferase</keyword>
<evidence type="ECO:0000256" key="1">
    <source>
        <dbReference type="ARBA" id="ARBA00022676"/>
    </source>
</evidence>
<accession>A0A2M7BU70</accession>
<gene>
    <name evidence="3" type="ORF">COS49_02480</name>
</gene>
<reference evidence="4" key="1">
    <citation type="submission" date="2017-09" db="EMBL/GenBank/DDBJ databases">
        <title>Depth-based differentiation of microbial function through sediment-hosted aquifers and enrichment of novel symbionts in the deep terrestrial subsurface.</title>
        <authorList>
            <person name="Probst A.J."/>
            <person name="Ladd B."/>
            <person name="Jarett J.K."/>
            <person name="Geller-Mcgrath D.E."/>
            <person name="Sieber C.M.K."/>
            <person name="Emerson J.B."/>
            <person name="Anantharaman K."/>
            <person name="Thomas B.C."/>
            <person name="Malmstrom R."/>
            <person name="Stieglmeier M."/>
            <person name="Klingl A."/>
            <person name="Woyke T."/>
            <person name="Ryan C.M."/>
            <person name="Banfield J.F."/>
        </authorList>
    </citation>
    <scope>NUCLEOTIDE SEQUENCE [LARGE SCALE GENOMIC DNA]</scope>
</reference>
<dbReference type="Pfam" id="PF03808">
    <property type="entry name" value="Glyco_tran_WecG"/>
    <property type="match status" value="1"/>
</dbReference>
<keyword evidence="2 3" id="KW-0808">Transferase</keyword>
<dbReference type="AlphaFoldDB" id="A0A2M7BU70"/>
<dbReference type="InterPro" id="IPR004629">
    <property type="entry name" value="WecG_TagA_CpsF"/>
</dbReference>
<comment type="caution">
    <text evidence="3">The sequence shown here is derived from an EMBL/GenBank/DDBJ whole genome shotgun (WGS) entry which is preliminary data.</text>
</comment>
<evidence type="ECO:0000313" key="3">
    <source>
        <dbReference type="EMBL" id="PIV10075.1"/>
    </source>
</evidence>
<sequence length="148" mass="16582">MKSEILGVKIDNLTMARTLRKIEGFLTDGRQHYIVTPNPEFLVLARKDEDFRRILNQADLAVPDGIGLVFASWFLGQPLKQRIAGTDLMEKICQRAALRGWPVFLLGDREDGLVEETAERLKKKYPDLKIEGSSFSDPLASGAALLLL</sequence>
<evidence type="ECO:0000256" key="2">
    <source>
        <dbReference type="ARBA" id="ARBA00022679"/>
    </source>
</evidence>
<dbReference type="GO" id="GO:0016758">
    <property type="term" value="F:hexosyltransferase activity"/>
    <property type="evidence" value="ECO:0007669"/>
    <property type="project" value="TreeGrafter"/>
</dbReference>
<feature type="non-terminal residue" evidence="3">
    <location>
        <position position="148"/>
    </location>
</feature>
<dbReference type="PANTHER" id="PTHR34136:SF1">
    <property type="entry name" value="UDP-N-ACETYL-D-MANNOSAMINURONIC ACID TRANSFERASE"/>
    <property type="match status" value="1"/>
</dbReference>
<dbReference type="CDD" id="cd06533">
    <property type="entry name" value="Glyco_transf_WecG_TagA"/>
    <property type="match status" value="1"/>
</dbReference>
<dbReference type="Proteomes" id="UP000229894">
    <property type="component" value="Unassembled WGS sequence"/>
</dbReference>
<dbReference type="EMBL" id="PEUX01000054">
    <property type="protein sequence ID" value="PIV10075.1"/>
    <property type="molecule type" value="Genomic_DNA"/>
</dbReference>
<name>A0A2M7BU70_9BACT</name>
<evidence type="ECO:0000313" key="4">
    <source>
        <dbReference type="Proteomes" id="UP000229894"/>
    </source>
</evidence>